<feature type="domain" description="MROH2B-like HEAT-repeats" evidence="3">
    <location>
        <begin position="119"/>
        <end position="243"/>
    </location>
</feature>
<dbReference type="SUPFAM" id="SSF48371">
    <property type="entry name" value="ARM repeat"/>
    <property type="match status" value="1"/>
</dbReference>
<dbReference type="PANTHER" id="PTHR23120:SF22">
    <property type="entry name" value="MAESTRO HEAT-LIKE REPEAT-CONTAINING PROTEIN FAMILY MEMBER 2B"/>
    <property type="match status" value="1"/>
</dbReference>
<keyword evidence="6" id="KW-1185">Reference proteome</keyword>
<dbReference type="Pfam" id="PF23227">
    <property type="entry name" value="HEAT_MROH2B_C"/>
    <property type="match status" value="1"/>
</dbReference>
<proteinExistence type="predicted"/>
<feature type="domain" description="MROH2B-like HEAT-repeats" evidence="3">
    <location>
        <begin position="1"/>
        <end position="114"/>
    </location>
</feature>
<sequence>MLLQFLRTSLAMIDDSAWSSQISLELNQQMASYTSPSREKSFLYKALGTSLAVCQDLGHVKSQLHKFLTTTDYMEVPERQRVISILAFCAESHLDLTLNALHEFGAAMSKVKISGLISRLKDMNLKLTLIHNVMEISCAILETRDSQEFEFSYKLELLGYMLVVLSLMHDFSLYLSSASKLKPSLTMEENRELLDQCFKSLFPLPPLEKMKEECETAKDALHIQSIYVRSFEALCKLMETLLEEAPTADWFQEMFETQETFHQFGSLIGAIAPHSCDSLATSRQWVVDCISCLLCIQGQPMNLGSAEEELRCLREELKAALDPEALFQASSKMARVVSEYFPPEQATDFIEATVDGMLSASPTCATAAGLWMKIILKECGDAMLDQATCAIFEVVSSLQSSEAVQELLPELFPVLLQQLMSDPMLREKKLLKIVLRILEERSQDRNSIVHQMAVRGLGNIVDGAPQKAKENAELLENLYSTTITYFSNSWEEIRAVAANLAGIILEQTDTQRMKWLDLKHLLMCK</sequence>
<dbReference type="InterPro" id="IPR055408">
    <property type="entry name" value="HEAT_MROH2B-like"/>
</dbReference>
<dbReference type="InterPro" id="IPR045206">
    <property type="entry name" value="Maestro_heat-like_prot"/>
</dbReference>
<keyword evidence="1" id="KW-0677">Repeat</keyword>
<name>A0A9D4B5E8_9SAUR</name>
<dbReference type="PANTHER" id="PTHR23120">
    <property type="entry name" value="MAESTRO-RELATED HEAT DOMAIN-CONTAINING"/>
    <property type="match status" value="1"/>
</dbReference>
<evidence type="ECO:0000259" key="2">
    <source>
        <dbReference type="Pfam" id="PF21047"/>
    </source>
</evidence>
<dbReference type="InterPro" id="IPR016024">
    <property type="entry name" value="ARM-type_fold"/>
</dbReference>
<evidence type="ECO:0000256" key="1">
    <source>
        <dbReference type="ARBA" id="ARBA00022737"/>
    </source>
</evidence>
<comment type="caution">
    <text evidence="5">The sequence shown here is derived from an EMBL/GenBank/DDBJ whole genome shotgun (WGS) entry which is preliminary data.</text>
</comment>
<dbReference type="InterPro" id="IPR011989">
    <property type="entry name" value="ARM-like"/>
</dbReference>
<dbReference type="InterPro" id="IPR048465">
    <property type="entry name" value="Maestro-like_HEAT"/>
</dbReference>
<accession>A0A9D4B5E8</accession>
<protein>
    <submittedName>
        <fullName evidence="5">Uncharacterized protein</fullName>
    </submittedName>
</protein>
<dbReference type="EMBL" id="JAHDVG010000469">
    <property type="protein sequence ID" value="KAH1180930.1"/>
    <property type="molecule type" value="Genomic_DNA"/>
</dbReference>
<dbReference type="Pfam" id="PF21047">
    <property type="entry name" value="HEAT_Maestro"/>
    <property type="match status" value="1"/>
</dbReference>
<evidence type="ECO:0000259" key="4">
    <source>
        <dbReference type="Pfam" id="PF23227"/>
    </source>
</evidence>
<evidence type="ECO:0000259" key="3">
    <source>
        <dbReference type="Pfam" id="PF23210"/>
    </source>
</evidence>
<dbReference type="GO" id="GO:0005737">
    <property type="term" value="C:cytoplasm"/>
    <property type="evidence" value="ECO:0007669"/>
    <property type="project" value="TreeGrafter"/>
</dbReference>
<dbReference type="AlphaFoldDB" id="A0A9D4B5E8"/>
<gene>
    <name evidence="5" type="ORF">KIL84_001864</name>
</gene>
<reference evidence="5" key="1">
    <citation type="submission" date="2021-09" db="EMBL/GenBank/DDBJ databases">
        <title>The genome of Mauremys mutica provides insights into the evolution of semi-aquatic lifestyle.</title>
        <authorList>
            <person name="Gong S."/>
            <person name="Gao Y."/>
        </authorList>
    </citation>
    <scope>NUCLEOTIDE SEQUENCE</scope>
    <source>
        <strain evidence="5">MM-2020</strain>
        <tissue evidence="5">Muscle</tissue>
    </source>
</reference>
<dbReference type="Gene3D" id="1.25.10.10">
    <property type="entry name" value="Leucine-rich Repeat Variant"/>
    <property type="match status" value="1"/>
</dbReference>
<feature type="domain" description="Maestro/Maestro-like HEAT-repeats" evidence="4">
    <location>
        <begin position="469"/>
        <end position="522"/>
    </location>
</feature>
<organism evidence="5 6">
    <name type="scientific">Mauremys mutica</name>
    <name type="common">yellowpond turtle</name>
    <dbReference type="NCBI Taxonomy" id="74926"/>
    <lineage>
        <taxon>Eukaryota</taxon>
        <taxon>Metazoa</taxon>
        <taxon>Chordata</taxon>
        <taxon>Craniata</taxon>
        <taxon>Vertebrata</taxon>
        <taxon>Euteleostomi</taxon>
        <taxon>Archelosauria</taxon>
        <taxon>Testudinata</taxon>
        <taxon>Testudines</taxon>
        <taxon>Cryptodira</taxon>
        <taxon>Durocryptodira</taxon>
        <taxon>Testudinoidea</taxon>
        <taxon>Geoemydidae</taxon>
        <taxon>Geoemydinae</taxon>
        <taxon>Mauremys</taxon>
    </lineage>
</organism>
<dbReference type="Proteomes" id="UP000827986">
    <property type="component" value="Unassembled WGS sequence"/>
</dbReference>
<feature type="domain" description="Maestro-like HEAT-repeats" evidence="2">
    <location>
        <begin position="255"/>
        <end position="388"/>
    </location>
</feature>
<evidence type="ECO:0000313" key="5">
    <source>
        <dbReference type="EMBL" id="KAH1180930.1"/>
    </source>
</evidence>
<dbReference type="InterPro" id="IPR055406">
    <property type="entry name" value="HEAT_Maestro"/>
</dbReference>
<dbReference type="Pfam" id="PF23210">
    <property type="entry name" value="HEAT_Maestro_2"/>
    <property type="match status" value="2"/>
</dbReference>
<evidence type="ECO:0000313" key="6">
    <source>
        <dbReference type="Proteomes" id="UP000827986"/>
    </source>
</evidence>